<dbReference type="Gene3D" id="1.10.357.10">
    <property type="entry name" value="Tetracycline Repressor, domain 2"/>
    <property type="match status" value="1"/>
</dbReference>
<reference evidence="6 7" key="1">
    <citation type="submission" date="2024-10" db="EMBL/GenBank/DDBJ databases">
        <title>The Natural Products Discovery Center: Release of the First 8490 Sequenced Strains for Exploring Actinobacteria Biosynthetic Diversity.</title>
        <authorList>
            <person name="Kalkreuter E."/>
            <person name="Kautsar S.A."/>
            <person name="Yang D."/>
            <person name="Bader C.D."/>
            <person name="Teijaro C.N."/>
            <person name="Fluegel L."/>
            <person name="Davis C.M."/>
            <person name="Simpson J.R."/>
            <person name="Lauterbach L."/>
            <person name="Steele A.D."/>
            <person name="Gui C."/>
            <person name="Meng S."/>
            <person name="Li G."/>
            <person name="Viehrig K."/>
            <person name="Ye F."/>
            <person name="Su P."/>
            <person name="Kiefer A.F."/>
            <person name="Nichols A."/>
            <person name="Cepeda A.J."/>
            <person name="Yan W."/>
            <person name="Fan B."/>
            <person name="Jiang Y."/>
            <person name="Adhikari A."/>
            <person name="Zheng C.-J."/>
            <person name="Schuster L."/>
            <person name="Cowan T.M."/>
            <person name="Smanski M.J."/>
            <person name="Chevrette M.G."/>
            <person name="De Carvalho L.P.S."/>
            <person name="Shen B."/>
        </authorList>
    </citation>
    <scope>NUCLEOTIDE SEQUENCE [LARGE SCALE GENOMIC DNA]</scope>
    <source>
        <strain evidence="6 7">NPDC002593</strain>
    </source>
</reference>
<sequence>MTKPKRPTLTERRAEELRMTIALTARDLFVAEGDASATVERICEIVGIAPRTFHRHFPVKEDVLIPLLRRSETIILGELANAPDDADPVEVLTYALTLEVGTRQVPDFDRQLVRLIVNTPQYRLRFVEWSEGLADGITKFLSRFYELDAEPFLRDLPARLVVQTMRHAIYHWVDASGSGDYSEVGRLEFRGFGMALSGLRRLPEK</sequence>
<keyword evidence="1" id="KW-0805">Transcription regulation</keyword>
<protein>
    <submittedName>
        <fullName evidence="6">TetR/AcrR family transcriptional regulator</fullName>
    </submittedName>
</protein>
<evidence type="ECO:0000256" key="4">
    <source>
        <dbReference type="PROSITE-ProRule" id="PRU00335"/>
    </source>
</evidence>
<evidence type="ECO:0000259" key="5">
    <source>
        <dbReference type="PROSITE" id="PS50977"/>
    </source>
</evidence>
<evidence type="ECO:0000313" key="6">
    <source>
        <dbReference type="EMBL" id="MFF3566600.1"/>
    </source>
</evidence>
<dbReference type="InterPro" id="IPR009057">
    <property type="entry name" value="Homeodomain-like_sf"/>
</dbReference>
<dbReference type="SUPFAM" id="SSF46689">
    <property type="entry name" value="Homeodomain-like"/>
    <property type="match status" value="1"/>
</dbReference>
<dbReference type="RefSeq" id="WP_040818693.1">
    <property type="nucleotide sequence ID" value="NZ_JBIAQY010000001.1"/>
</dbReference>
<keyword evidence="3" id="KW-0804">Transcription</keyword>
<dbReference type="Proteomes" id="UP001601992">
    <property type="component" value="Unassembled WGS sequence"/>
</dbReference>
<accession>A0ABW6RTN0</accession>
<evidence type="ECO:0000256" key="2">
    <source>
        <dbReference type="ARBA" id="ARBA00023125"/>
    </source>
</evidence>
<organism evidence="6 7">
    <name type="scientific">Nocardia jiangxiensis</name>
    <dbReference type="NCBI Taxonomy" id="282685"/>
    <lineage>
        <taxon>Bacteria</taxon>
        <taxon>Bacillati</taxon>
        <taxon>Actinomycetota</taxon>
        <taxon>Actinomycetes</taxon>
        <taxon>Mycobacteriales</taxon>
        <taxon>Nocardiaceae</taxon>
        <taxon>Nocardia</taxon>
    </lineage>
</organism>
<dbReference type="InterPro" id="IPR001647">
    <property type="entry name" value="HTH_TetR"/>
</dbReference>
<dbReference type="EMBL" id="JBIAQY010000001">
    <property type="protein sequence ID" value="MFF3566600.1"/>
    <property type="molecule type" value="Genomic_DNA"/>
</dbReference>
<name>A0ABW6RTN0_9NOCA</name>
<feature type="DNA-binding region" description="H-T-H motif" evidence="4">
    <location>
        <begin position="38"/>
        <end position="57"/>
    </location>
</feature>
<feature type="domain" description="HTH tetR-type" evidence="5">
    <location>
        <begin position="15"/>
        <end position="75"/>
    </location>
</feature>
<evidence type="ECO:0000313" key="7">
    <source>
        <dbReference type="Proteomes" id="UP001601992"/>
    </source>
</evidence>
<evidence type="ECO:0000256" key="3">
    <source>
        <dbReference type="ARBA" id="ARBA00023163"/>
    </source>
</evidence>
<dbReference type="Pfam" id="PF00440">
    <property type="entry name" value="TetR_N"/>
    <property type="match status" value="1"/>
</dbReference>
<dbReference type="InterPro" id="IPR050109">
    <property type="entry name" value="HTH-type_TetR-like_transc_reg"/>
</dbReference>
<proteinExistence type="predicted"/>
<keyword evidence="2 4" id="KW-0238">DNA-binding</keyword>
<evidence type="ECO:0000256" key="1">
    <source>
        <dbReference type="ARBA" id="ARBA00023015"/>
    </source>
</evidence>
<dbReference type="PANTHER" id="PTHR30055">
    <property type="entry name" value="HTH-TYPE TRANSCRIPTIONAL REGULATOR RUTR"/>
    <property type="match status" value="1"/>
</dbReference>
<keyword evidence="7" id="KW-1185">Reference proteome</keyword>
<dbReference type="PROSITE" id="PS50977">
    <property type="entry name" value="HTH_TETR_2"/>
    <property type="match status" value="1"/>
</dbReference>
<gene>
    <name evidence="6" type="ORF">ACFYXQ_02340</name>
</gene>
<comment type="caution">
    <text evidence="6">The sequence shown here is derived from an EMBL/GenBank/DDBJ whole genome shotgun (WGS) entry which is preliminary data.</text>
</comment>
<dbReference type="PANTHER" id="PTHR30055:SF238">
    <property type="entry name" value="MYCOFACTOCIN BIOSYNTHESIS TRANSCRIPTIONAL REGULATOR MFTR-RELATED"/>
    <property type="match status" value="1"/>
</dbReference>